<gene>
    <name evidence="1" type="ORF">EV182_003483</name>
</gene>
<name>A0ACC1HCP7_9FUNG</name>
<protein>
    <submittedName>
        <fullName evidence="1">Uncharacterized protein</fullName>
    </submittedName>
</protein>
<dbReference type="Proteomes" id="UP001145114">
    <property type="component" value="Unassembled WGS sequence"/>
</dbReference>
<sequence length="74" mass="8154">MPSDKKRKVRRGKRGGSKKVSDTKGTEEPATPANTSAHDDGSADPPQQQQQPQSEVHTQEGEQTFDDMFVIDTK</sequence>
<reference evidence="1" key="1">
    <citation type="submission" date="2022-06" db="EMBL/GenBank/DDBJ databases">
        <title>Phylogenomic reconstructions and comparative analyses of Kickxellomycotina fungi.</title>
        <authorList>
            <person name="Reynolds N.K."/>
            <person name="Stajich J.E."/>
            <person name="Barry K."/>
            <person name="Grigoriev I.V."/>
            <person name="Crous P."/>
            <person name="Smith M.E."/>
        </authorList>
    </citation>
    <scope>NUCLEOTIDE SEQUENCE</scope>
    <source>
        <strain evidence="1">RSA 2271</strain>
    </source>
</reference>
<keyword evidence="2" id="KW-1185">Reference proteome</keyword>
<organism evidence="1 2">
    <name type="scientific">Spiromyces aspiralis</name>
    <dbReference type="NCBI Taxonomy" id="68401"/>
    <lineage>
        <taxon>Eukaryota</taxon>
        <taxon>Fungi</taxon>
        <taxon>Fungi incertae sedis</taxon>
        <taxon>Zoopagomycota</taxon>
        <taxon>Kickxellomycotina</taxon>
        <taxon>Kickxellomycetes</taxon>
        <taxon>Kickxellales</taxon>
        <taxon>Kickxellaceae</taxon>
        <taxon>Spiromyces</taxon>
    </lineage>
</organism>
<proteinExistence type="predicted"/>
<feature type="non-terminal residue" evidence="1">
    <location>
        <position position="74"/>
    </location>
</feature>
<evidence type="ECO:0000313" key="1">
    <source>
        <dbReference type="EMBL" id="KAJ1674339.1"/>
    </source>
</evidence>
<evidence type="ECO:0000313" key="2">
    <source>
        <dbReference type="Proteomes" id="UP001145114"/>
    </source>
</evidence>
<dbReference type="EMBL" id="JAMZIH010006052">
    <property type="protein sequence ID" value="KAJ1674339.1"/>
    <property type="molecule type" value="Genomic_DNA"/>
</dbReference>
<accession>A0ACC1HCP7</accession>
<comment type="caution">
    <text evidence="1">The sequence shown here is derived from an EMBL/GenBank/DDBJ whole genome shotgun (WGS) entry which is preliminary data.</text>
</comment>